<evidence type="ECO:0000256" key="2">
    <source>
        <dbReference type="ARBA" id="ARBA00022448"/>
    </source>
</evidence>
<dbReference type="GO" id="GO:0005524">
    <property type="term" value="F:ATP binding"/>
    <property type="evidence" value="ECO:0007669"/>
    <property type="project" value="UniProtKB-KW"/>
</dbReference>
<dbReference type="Gene3D" id="3.40.50.300">
    <property type="entry name" value="P-loop containing nucleotide triphosphate hydrolases"/>
    <property type="match status" value="1"/>
</dbReference>
<dbReference type="InterPro" id="IPR027417">
    <property type="entry name" value="P-loop_NTPase"/>
</dbReference>
<keyword evidence="3" id="KW-1003">Cell membrane</keyword>
<dbReference type="GO" id="GO:0015833">
    <property type="term" value="P:peptide transport"/>
    <property type="evidence" value="ECO:0007669"/>
    <property type="project" value="InterPro"/>
</dbReference>
<dbReference type="EMBL" id="BARU01008066">
    <property type="protein sequence ID" value="GAH36336.1"/>
    <property type="molecule type" value="Genomic_DNA"/>
</dbReference>
<dbReference type="InterPro" id="IPR017871">
    <property type="entry name" value="ABC_transporter-like_CS"/>
</dbReference>
<dbReference type="AlphaFoldDB" id="X1ESG1"/>
<evidence type="ECO:0000313" key="10">
    <source>
        <dbReference type="EMBL" id="GAH36336.1"/>
    </source>
</evidence>
<keyword evidence="4" id="KW-0997">Cell inner membrane</keyword>
<evidence type="ECO:0000259" key="9">
    <source>
        <dbReference type="PROSITE" id="PS50893"/>
    </source>
</evidence>
<keyword evidence="8" id="KW-0472">Membrane</keyword>
<dbReference type="SMART" id="SM00382">
    <property type="entry name" value="AAA"/>
    <property type="match status" value="1"/>
</dbReference>
<keyword evidence="7" id="KW-1278">Translocase</keyword>
<dbReference type="InterPro" id="IPR003593">
    <property type="entry name" value="AAA+_ATPase"/>
</dbReference>
<dbReference type="SUPFAM" id="SSF52540">
    <property type="entry name" value="P-loop containing nucleoside triphosphate hydrolases"/>
    <property type="match status" value="1"/>
</dbReference>
<evidence type="ECO:0000256" key="3">
    <source>
        <dbReference type="ARBA" id="ARBA00022475"/>
    </source>
</evidence>
<evidence type="ECO:0000256" key="4">
    <source>
        <dbReference type="ARBA" id="ARBA00022519"/>
    </source>
</evidence>
<comment type="caution">
    <text evidence="10">The sequence shown here is derived from an EMBL/GenBank/DDBJ whole genome shotgun (WGS) entry which is preliminary data.</text>
</comment>
<comment type="subcellular location">
    <subcellularLocation>
        <location evidence="1">Cell membrane</location>
        <topology evidence="1">Peripheral membrane protein</topology>
    </subcellularLocation>
</comment>
<proteinExistence type="predicted"/>
<dbReference type="NCBIfam" id="TIGR01727">
    <property type="entry name" value="oligo_HPY"/>
    <property type="match status" value="1"/>
</dbReference>
<dbReference type="PROSITE" id="PS50893">
    <property type="entry name" value="ABC_TRANSPORTER_2"/>
    <property type="match status" value="1"/>
</dbReference>
<dbReference type="FunFam" id="3.40.50.300:FF:000016">
    <property type="entry name" value="Oligopeptide ABC transporter ATP-binding component"/>
    <property type="match status" value="1"/>
</dbReference>
<dbReference type="Pfam" id="PF08352">
    <property type="entry name" value="oligo_HPY"/>
    <property type="match status" value="1"/>
</dbReference>
<keyword evidence="2" id="KW-0813">Transport</keyword>
<evidence type="ECO:0000256" key="6">
    <source>
        <dbReference type="ARBA" id="ARBA00022840"/>
    </source>
</evidence>
<dbReference type="InterPro" id="IPR013563">
    <property type="entry name" value="Oligopep_ABC_C"/>
</dbReference>
<dbReference type="InterPro" id="IPR003439">
    <property type="entry name" value="ABC_transporter-like_ATP-bd"/>
</dbReference>
<evidence type="ECO:0000256" key="8">
    <source>
        <dbReference type="ARBA" id="ARBA00023136"/>
    </source>
</evidence>
<dbReference type="GO" id="GO:0005886">
    <property type="term" value="C:plasma membrane"/>
    <property type="evidence" value="ECO:0007669"/>
    <property type="project" value="UniProtKB-SubCell"/>
</dbReference>
<protein>
    <recommendedName>
        <fullName evidence="9">ABC transporter domain-containing protein</fullName>
    </recommendedName>
</protein>
<dbReference type="PANTHER" id="PTHR43297">
    <property type="entry name" value="OLIGOPEPTIDE TRANSPORT ATP-BINDING PROTEIN APPD"/>
    <property type="match status" value="1"/>
</dbReference>
<feature type="domain" description="ABC transporter" evidence="9">
    <location>
        <begin position="4"/>
        <end position="253"/>
    </location>
</feature>
<dbReference type="PANTHER" id="PTHR43297:SF14">
    <property type="entry name" value="ATPASE AAA-TYPE CORE DOMAIN-CONTAINING PROTEIN"/>
    <property type="match status" value="1"/>
</dbReference>
<keyword evidence="5" id="KW-0547">Nucleotide-binding</keyword>
<dbReference type="CDD" id="cd03257">
    <property type="entry name" value="ABC_NikE_OppD_transporters"/>
    <property type="match status" value="1"/>
</dbReference>
<reference evidence="10" key="1">
    <citation type="journal article" date="2014" name="Front. Microbiol.">
        <title>High frequency of phylogenetically diverse reductive dehalogenase-homologous genes in deep subseafloor sedimentary metagenomes.</title>
        <authorList>
            <person name="Kawai M."/>
            <person name="Futagami T."/>
            <person name="Toyoda A."/>
            <person name="Takaki Y."/>
            <person name="Nishi S."/>
            <person name="Hori S."/>
            <person name="Arai W."/>
            <person name="Tsubouchi T."/>
            <person name="Morono Y."/>
            <person name="Uchiyama I."/>
            <person name="Ito T."/>
            <person name="Fujiyama A."/>
            <person name="Inagaki F."/>
            <person name="Takami H."/>
        </authorList>
    </citation>
    <scope>NUCLEOTIDE SEQUENCE</scope>
    <source>
        <strain evidence="10">Expedition CK06-06</strain>
    </source>
</reference>
<organism evidence="10">
    <name type="scientific">marine sediment metagenome</name>
    <dbReference type="NCBI Taxonomy" id="412755"/>
    <lineage>
        <taxon>unclassified sequences</taxon>
        <taxon>metagenomes</taxon>
        <taxon>ecological metagenomes</taxon>
    </lineage>
</organism>
<dbReference type="GO" id="GO:0016887">
    <property type="term" value="F:ATP hydrolysis activity"/>
    <property type="evidence" value="ECO:0007669"/>
    <property type="project" value="InterPro"/>
</dbReference>
<dbReference type="PROSITE" id="PS00211">
    <property type="entry name" value="ABC_TRANSPORTER_1"/>
    <property type="match status" value="1"/>
</dbReference>
<evidence type="ECO:0000256" key="1">
    <source>
        <dbReference type="ARBA" id="ARBA00004202"/>
    </source>
</evidence>
<sequence length="318" mass="35017">MALLEVDNLSIGYQTPKGFLEAVEGVSFSLEKGESLGFVGESGCGKTTIGMVLMRLLPRNGSVKSGHILFEGKDLLKMSDEEMRLARWKKIAMIFQAAMNALNPVHRVDDQIAEAILAHDPTSSREDAKKQIEDLFQLVGVPKDRMRDYPHQYSGGMKQRAIIAMALACRPKLIIADEPTTALDVIVQHQILEETKNLQKEFKISIIYISHDISVVADVCNNIGVMYAGQLIEYGSRAEVFGSPAHPYTKALLSSYPTLTGEKDKLEPIPGEPPNLINPPSGCRFCDRCPSARASCKTESPAWVELTPTHSTLCSCIR</sequence>
<accession>X1ESG1</accession>
<name>X1ESG1_9ZZZZ</name>
<evidence type="ECO:0000256" key="5">
    <source>
        <dbReference type="ARBA" id="ARBA00022741"/>
    </source>
</evidence>
<gene>
    <name evidence="10" type="ORF">S03H2_15851</name>
</gene>
<keyword evidence="6" id="KW-0067">ATP-binding</keyword>
<dbReference type="InterPro" id="IPR050388">
    <property type="entry name" value="ABC_Ni/Peptide_Import"/>
</dbReference>
<evidence type="ECO:0000256" key="7">
    <source>
        <dbReference type="ARBA" id="ARBA00022967"/>
    </source>
</evidence>
<dbReference type="Pfam" id="PF00005">
    <property type="entry name" value="ABC_tran"/>
    <property type="match status" value="1"/>
</dbReference>